<feature type="chain" id="PRO_5047445318" evidence="1">
    <location>
        <begin position="27"/>
        <end position="104"/>
    </location>
</feature>
<evidence type="ECO:0000256" key="1">
    <source>
        <dbReference type="SAM" id="SignalP"/>
    </source>
</evidence>
<protein>
    <submittedName>
        <fullName evidence="2">Uncharacterized protein</fullName>
    </submittedName>
</protein>
<keyword evidence="3" id="KW-1185">Reference proteome</keyword>
<organism evidence="2 3">
    <name type="scientific">Teichococcus aerophilus</name>
    <dbReference type="NCBI Taxonomy" id="1224513"/>
    <lineage>
        <taxon>Bacteria</taxon>
        <taxon>Pseudomonadati</taxon>
        <taxon>Pseudomonadota</taxon>
        <taxon>Alphaproteobacteria</taxon>
        <taxon>Acetobacterales</taxon>
        <taxon>Roseomonadaceae</taxon>
        <taxon>Roseomonas</taxon>
    </lineage>
</organism>
<reference evidence="2 3" key="1">
    <citation type="journal article" date="2013" name="Int. J. Syst. Evol. Microbiol.">
        <title>Roseomonas aerophila sp. nov., isolated from air.</title>
        <authorList>
            <person name="Kim S.J."/>
            <person name="Weon H.Y."/>
            <person name="Ahn J.H."/>
            <person name="Hong S.B."/>
            <person name="Seok S.J."/>
            <person name="Whang K.S."/>
            <person name="Kwon S.W."/>
        </authorList>
    </citation>
    <scope>NUCLEOTIDE SEQUENCE [LARGE SCALE GENOMIC DNA]</scope>
    <source>
        <strain evidence="2 3">NBRC 108923</strain>
    </source>
</reference>
<gene>
    <name evidence="2" type="ORF">IBL26_15140</name>
</gene>
<dbReference type="Proteomes" id="UP000626026">
    <property type="component" value="Unassembled WGS sequence"/>
</dbReference>
<dbReference type="RefSeq" id="WP_187785332.1">
    <property type="nucleotide sequence ID" value="NZ_JACTVA010000027.1"/>
</dbReference>
<accession>A0ABR7RP73</accession>
<dbReference type="EMBL" id="JACTVA010000027">
    <property type="protein sequence ID" value="MBC9208178.1"/>
    <property type="molecule type" value="Genomic_DNA"/>
</dbReference>
<feature type="signal peptide" evidence="1">
    <location>
        <begin position="1"/>
        <end position="26"/>
    </location>
</feature>
<evidence type="ECO:0000313" key="3">
    <source>
        <dbReference type="Proteomes" id="UP000626026"/>
    </source>
</evidence>
<keyword evidence="1" id="KW-0732">Signal</keyword>
<comment type="caution">
    <text evidence="2">The sequence shown here is derived from an EMBL/GenBank/DDBJ whole genome shotgun (WGS) entry which is preliminary data.</text>
</comment>
<name>A0ABR7RP73_9PROT</name>
<evidence type="ECO:0000313" key="2">
    <source>
        <dbReference type="EMBL" id="MBC9208178.1"/>
    </source>
</evidence>
<sequence length="104" mass="11210">MPIKKLVPLALAAVLAVPFLAPAAHAAEEPVGVAECDTFIRNLEACIAKAPADQRAQMTGSITQMRSAWRQAARNPQSRAALPQQCSMMTQQMKQQMAAQGCEF</sequence>
<proteinExistence type="predicted"/>